<accession>A0A915EKD1</accession>
<evidence type="ECO:0000313" key="3">
    <source>
        <dbReference type="WBParaSite" id="jg629"/>
    </source>
</evidence>
<organism evidence="2 3">
    <name type="scientific">Ditylenchus dipsaci</name>
    <dbReference type="NCBI Taxonomy" id="166011"/>
    <lineage>
        <taxon>Eukaryota</taxon>
        <taxon>Metazoa</taxon>
        <taxon>Ecdysozoa</taxon>
        <taxon>Nematoda</taxon>
        <taxon>Chromadorea</taxon>
        <taxon>Rhabditida</taxon>
        <taxon>Tylenchina</taxon>
        <taxon>Tylenchomorpha</taxon>
        <taxon>Sphaerularioidea</taxon>
        <taxon>Anguinidae</taxon>
        <taxon>Anguininae</taxon>
        <taxon>Ditylenchus</taxon>
    </lineage>
</organism>
<feature type="compositionally biased region" description="Polar residues" evidence="1">
    <location>
        <begin position="36"/>
        <end position="45"/>
    </location>
</feature>
<feature type="region of interest" description="Disordered" evidence="1">
    <location>
        <begin position="1"/>
        <end position="82"/>
    </location>
</feature>
<feature type="compositionally biased region" description="Low complexity" evidence="1">
    <location>
        <begin position="52"/>
        <end position="61"/>
    </location>
</feature>
<dbReference type="AlphaFoldDB" id="A0A915EKD1"/>
<evidence type="ECO:0000256" key="1">
    <source>
        <dbReference type="SAM" id="MobiDB-lite"/>
    </source>
</evidence>
<evidence type="ECO:0000313" key="2">
    <source>
        <dbReference type="Proteomes" id="UP000887574"/>
    </source>
</evidence>
<sequence>MKQEDAKDSAKRPMDVPGRADQMKMKRKRLEKCPTRQWTLESLTLTEKKKSIASQSAAKRSLSSENSEENAHQQFVFSSHRRSKAADKIPYNKRGMSITEAKEQRSLCIQTVTHKDVSRKKECKRNKRSAGFHFLQRLSSVCHNHESRRTENFGRCTSANMENTANIANIELAFYYSNFQVLSNSTKVCELEEKLLNVTNAKEVDGRIERGNNALMLSNKHKFAYLR</sequence>
<reference evidence="3" key="1">
    <citation type="submission" date="2022-11" db="UniProtKB">
        <authorList>
            <consortium name="WormBaseParasite"/>
        </authorList>
    </citation>
    <scope>IDENTIFICATION</scope>
</reference>
<protein>
    <submittedName>
        <fullName evidence="3">Uncharacterized protein</fullName>
    </submittedName>
</protein>
<keyword evidence="2" id="KW-1185">Reference proteome</keyword>
<feature type="compositionally biased region" description="Basic and acidic residues" evidence="1">
    <location>
        <begin position="1"/>
        <end position="14"/>
    </location>
</feature>
<dbReference type="Proteomes" id="UP000887574">
    <property type="component" value="Unplaced"/>
</dbReference>
<name>A0A915EKD1_9BILA</name>
<proteinExistence type="predicted"/>
<dbReference type="WBParaSite" id="jg629">
    <property type="protein sequence ID" value="jg629"/>
    <property type="gene ID" value="jg629"/>
</dbReference>